<dbReference type="EMBL" id="MN739202">
    <property type="protein sequence ID" value="QHS93334.1"/>
    <property type="molecule type" value="Genomic_DNA"/>
</dbReference>
<sequence length="669" mass="75151">MCVSFFIFHPLENHAPDSGNMWGHPCHMLPVCAVIDPIMAPVGDLQRLSITLDGEAARIQARYKELEHASQAEPVTQALAAHDVVKKRVLECRADVRKHARTPRYETAAQQEKRIVALSVATARLEEEKRHQAQSKAAVDLARKTHKLDDDVRQLIQALKKQAKEKRAAASEKWASARRLIEHLKKLDKPADQAPEGPQGLLPRNVKTPTGHHMWSRLASADFQRHCRQALKICLGNAHLEYASCEFVKREESPHREPGQNYHAWRQTWHDMVKVPLIFMQALISRDILEGSNKVQAAAAGISHFSLNAWKSLVVSTCIRESYQQVYDTDIRMVFYPTGSARSGRSFQWMFMQGHQTTTSSNARLKPKFSVPAPKSLTEAQDGQDGSGNTNTWFRRNFKYLARAARQFKVGSPPLQASHAKLPRFTRIWQMMNHAHQAKKARGPGRIACFKFTAPDMEARQVIEITREQEDGSVVKSNAVLPSFSLTAVERNGRVCAVVEGSYQSVGKARPRRKMLVLIDEAGHAYESKWLEYLNHGTENSPKRWVHGRGEFLKILELIEAGPKVALGMLGKIAGRCGCCRLKLKASQQDGVGPTCAKHFNLAAFPSSIVDYTVGKQPTIRLAPIEIIPAVIETLDNVDDEEDVFSEMDSLDDEDLEEYDQDVENEDSI</sequence>
<name>A0A6C0BNW3_9ZZZZ</name>
<accession>A0A6C0BNW3</accession>
<organism evidence="2">
    <name type="scientific">viral metagenome</name>
    <dbReference type="NCBI Taxonomy" id="1070528"/>
    <lineage>
        <taxon>unclassified sequences</taxon>
        <taxon>metagenomes</taxon>
        <taxon>organismal metagenomes</taxon>
    </lineage>
</organism>
<evidence type="ECO:0000256" key="1">
    <source>
        <dbReference type="SAM" id="MobiDB-lite"/>
    </source>
</evidence>
<evidence type="ECO:0000313" key="2">
    <source>
        <dbReference type="EMBL" id="QHS93334.1"/>
    </source>
</evidence>
<reference evidence="2" key="1">
    <citation type="journal article" date="2020" name="Nature">
        <title>Giant virus diversity and host interactions through global metagenomics.</title>
        <authorList>
            <person name="Schulz F."/>
            <person name="Roux S."/>
            <person name="Paez-Espino D."/>
            <person name="Jungbluth S."/>
            <person name="Walsh D.A."/>
            <person name="Denef V.J."/>
            <person name="McMahon K.D."/>
            <person name="Konstantinidis K.T."/>
            <person name="Eloe-Fadrosh E.A."/>
            <person name="Kyrpides N.C."/>
            <person name="Woyke T."/>
        </authorList>
    </citation>
    <scope>NUCLEOTIDE SEQUENCE</scope>
    <source>
        <strain evidence="2">GVMAG-M-3300017989-17</strain>
    </source>
</reference>
<feature type="region of interest" description="Disordered" evidence="1">
    <location>
        <begin position="644"/>
        <end position="669"/>
    </location>
</feature>
<proteinExistence type="predicted"/>
<dbReference type="AlphaFoldDB" id="A0A6C0BNW3"/>
<protein>
    <submittedName>
        <fullName evidence="2">Uncharacterized protein</fullName>
    </submittedName>
</protein>